<dbReference type="AlphaFoldDB" id="F8DD03"/>
<keyword evidence="2" id="KW-1133">Transmembrane helix</keyword>
<keyword evidence="4" id="KW-1185">Reference proteome</keyword>
<name>F8DD03_HALXS</name>
<dbReference type="KEGG" id="hxa:Halxa_3871"/>
<dbReference type="eggNOG" id="arCOG11158">
    <property type="taxonomic scope" value="Archaea"/>
</dbReference>
<sequence length="90" mass="9528">MDAGMDGSEADSEMVNNTIDVEGEPSDSGSATLQSMGYLDSDTETRRTDGHFTGSKTSILKSIIILAVAAVFVSLLLYYVVSGLLMLFGI</sequence>
<evidence type="ECO:0000256" key="1">
    <source>
        <dbReference type="SAM" id="MobiDB-lite"/>
    </source>
</evidence>
<organism evidence="3 4">
    <name type="scientific">Halopiger xanaduensis (strain DSM 18323 / JCM 14033 / SH-6)</name>
    <dbReference type="NCBI Taxonomy" id="797210"/>
    <lineage>
        <taxon>Archaea</taxon>
        <taxon>Methanobacteriati</taxon>
        <taxon>Methanobacteriota</taxon>
        <taxon>Stenosarchaea group</taxon>
        <taxon>Halobacteria</taxon>
        <taxon>Halobacteriales</taxon>
        <taxon>Natrialbaceae</taxon>
        <taxon>Halopiger</taxon>
    </lineage>
</organism>
<evidence type="ECO:0000256" key="2">
    <source>
        <dbReference type="SAM" id="Phobius"/>
    </source>
</evidence>
<proteinExistence type="predicted"/>
<dbReference type="HOGENOM" id="CLU_2433810_0_0_2"/>
<feature type="transmembrane region" description="Helical" evidence="2">
    <location>
        <begin position="63"/>
        <end position="88"/>
    </location>
</feature>
<dbReference type="EMBL" id="CP002839">
    <property type="protein sequence ID" value="AEH38476.1"/>
    <property type="molecule type" value="Genomic_DNA"/>
</dbReference>
<accession>F8DD03</accession>
<keyword evidence="2" id="KW-0472">Membrane</keyword>
<protein>
    <submittedName>
        <fullName evidence="3">Uncharacterized protein</fullName>
    </submittedName>
</protein>
<feature type="region of interest" description="Disordered" evidence="1">
    <location>
        <begin position="1"/>
        <end position="51"/>
    </location>
</feature>
<keyword evidence="2" id="KW-0812">Transmembrane</keyword>
<reference evidence="3 4" key="1">
    <citation type="journal article" date="2012" name="Stand. Genomic Sci.">
        <title>Complete genome sequence of Halopiger xanaduensis type strain (SH-6(T)).</title>
        <authorList>
            <person name="Anderson I."/>
            <person name="Tindall B.J."/>
            <person name="Rohde M."/>
            <person name="Lucas S."/>
            <person name="Han J."/>
            <person name="Lapidus A."/>
            <person name="Cheng J.F."/>
            <person name="Goodwin L."/>
            <person name="Pitluck S."/>
            <person name="Peters L."/>
            <person name="Pati A."/>
            <person name="Mikhailova N."/>
            <person name="Pagani I."/>
            <person name="Teshima H."/>
            <person name="Han C."/>
            <person name="Tapia R."/>
            <person name="Land M."/>
            <person name="Woyke T."/>
            <person name="Klenk H.P."/>
            <person name="Kyrpides N."/>
            <person name="Ivanova N."/>
        </authorList>
    </citation>
    <scope>NUCLEOTIDE SEQUENCE [LARGE SCALE GENOMIC DNA]</scope>
    <source>
        <strain evidence="4">DSM 18323 / JCM 14033 / SH-6</strain>
    </source>
</reference>
<evidence type="ECO:0000313" key="4">
    <source>
        <dbReference type="Proteomes" id="UP000006794"/>
    </source>
</evidence>
<dbReference type="Proteomes" id="UP000006794">
    <property type="component" value="Chromosome"/>
</dbReference>
<evidence type="ECO:0000313" key="3">
    <source>
        <dbReference type="EMBL" id="AEH38476.1"/>
    </source>
</evidence>
<gene>
    <name evidence="3" type="ordered locus">Halxa_3871</name>
</gene>